<gene>
    <name evidence="4" type="ORF">ODALV1_LOCUS15251</name>
</gene>
<dbReference type="Gene3D" id="1.20.5.110">
    <property type="match status" value="2"/>
</dbReference>
<dbReference type="PANTHER" id="PTHR19305">
    <property type="entry name" value="SYNAPTOSOMAL ASSOCIATED PROTEIN"/>
    <property type="match status" value="1"/>
</dbReference>
<keyword evidence="5" id="KW-1185">Reference proteome</keyword>
<proteinExistence type="inferred from homology"/>
<name>A0ABP1R0S5_9HEXA</name>
<evidence type="ECO:0000313" key="5">
    <source>
        <dbReference type="Proteomes" id="UP001642540"/>
    </source>
</evidence>
<dbReference type="EMBL" id="CAXLJM020000046">
    <property type="protein sequence ID" value="CAL8111671.1"/>
    <property type="molecule type" value="Genomic_DNA"/>
</dbReference>
<sequence>MYRNNTETPSPIPNSNGDFILRPRTLKDDDNDFEDLHRTNKRISTVTAESVGKTRELLGLMHECQDAGVNTLYMLYSQGEQLKKIDKTLDETGHEIKQASTTVENMKKKERASLCCLPYVLCCTRDPEKRRTESNRRDSQEVVKVYENKLVEEQGEVINPTNTRMPDSGDEPRKSATNEEKLANNLGNISRHVSTLKIIATDMGNETDRHNERVDTMNLKVEKSVINLGSVTRNVNNITSDDGADADRRIRNIENESIKHFRCCSC</sequence>
<evidence type="ECO:0000259" key="3">
    <source>
        <dbReference type="PROSITE" id="PS50192"/>
    </source>
</evidence>
<dbReference type="SUPFAM" id="SSF58038">
    <property type="entry name" value="SNARE fusion complex"/>
    <property type="match status" value="2"/>
</dbReference>
<dbReference type="PANTHER" id="PTHR19305:SF9">
    <property type="entry name" value="SYNAPTOSOMAL-ASSOCIATED PROTEIN 29"/>
    <property type="match status" value="1"/>
</dbReference>
<dbReference type="PROSITE" id="PS50192">
    <property type="entry name" value="T_SNARE"/>
    <property type="match status" value="2"/>
</dbReference>
<comment type="caution">
    <text evidence="4">The sequence shown here is derived from an EMBL/GenBank/DDBJ whole genome shotgun (WGS) entry which is preliminary data.</text>
</comment>
<dbReference type="Proteomes" id="UP001642540">
    <property type="component" value="Unassembled WGS sequence"/>
</dbReference>
<comment type="similarity">
    <text evidence="1">Belongs to the SNAP-25 family.</text>
</comment>
<feature type="domain" description="T-SNARE coiled-coil homology" evidence="3">
    <location>
        <begin position="44"/>
        <end position="106"/>
    </location>
</feature>
<accession>A0ABP1R0S5</accession>
<evidence type="ECO:0000313" key="4">
    <source>
        <dbReference type="EMBL" id="CAL8111671.1"/>
    </source>
</evidence>
<feature type="compositionally biased region" description="Polar residues" evidence="2">
    <location>
        <begin position="1"/>
        <end position="17"/>
    </location>
</feature>
<feature type="domain" description="T-SNARE coiled-coil homology" evidence="3">
    <location>
        <begin position="176"/>
        <end position="238"/>
    </location>
</feature>
<feature type="region of interest" description="Disordered" evidence="2">
    <location>
        <begin position="1"/>
        <end position="24"/>
    </location>
</feature>
<reference evidence="4 5" key="1">
    <citation type="submission" date="2024-08" db="EMBL/GenBank/DDBJ databases">
        <authorList>
            <person name="Cucini C."/>
            <person name="Frati F."/>
        </authorList>
    </citation>
    <scope>NUCLEOTIDE SEQUENCE [LARGE SCALE GENOMIC DNA]</scope>
</reference>
<organism evidence="4 5">
    <name type="scientific">Orchesella dallaii</name>
    <dbReference type="NCBI Taxonomy" id="48710"/>
    <lineage>
        <taxon>Eukaryota</taxon>
        <taxon>Metazoa</taxon>
        <taxon>Ecdysozoa</taxon>
        <taxon>Arthropoda</taxon>
        <taxon>Hexapoda</taxon>
        <taxon>Collembola</taxon>
        <taxon>Entomobryomorpha</taxon>
        <taxon>Entomobryoidea</taxon>
        <taxon>Orchesellidae</taxon>
        <taxon>Orchesellinae</taxon>
        <taxon>Orchesella</taxon>
    </lineage>
</organism>
<protein>
    <recommendedName>
        <fullName evidence="3">t-SNARE coiled-coil homology domain-containing protein</fullName>
    </recommendedName>
</protein>
<evidence type="ECO:0000256" key="2">
    <source>
        <dbReference type="SAM" id="MobiDB-lite"/>
    </source>
</evidence>
<dbReference type="SMART" id="SM00397">
    <property type="entry name" value="t_SNARE"/>
    <property type="match status" value="2"/>
</dbReference>
<evidence type="ECO:0000256" key="1">
    <source>
        <dbReference type="ARBA" id="ARBA00009480"/>
    </source>
</evidence>
<dbReference type="InterPro" id="IPR000727">
    <property type="entry name" value="T_SNARE_dom"/>
</dbReference>